<dbReference type="RefSeq" id="XP_024702941.1">
    <property type="nucleotide sequence ID" value="XM_024849364.1"/>
</dbReference>
<keyword evidence="1" id="KW-0732">Signal</keyword>
<sequence length="106" mass="11659">MHFLKLIYASLFATLAASATIKVDTQPPSLDRCWDAAKNIDELLNLYAQHGDSWMGSSRDAIGHILQSIAEAGTTIKQDCDKLQTIGEQSSYQEEEQNAGNLFGKL</sequence>
<evidence type="ECO:0000313" key="2">
    <source>
        <dbReference type="EMBL" id="PLB47639.1"/>
    </source>
</evidence>
<organism evidence="2 3">
    <name type="scientific">Aspergillus steynii IBT 23096</name>
    <dbReference type="NCBI Taxonomy" id="1392250"/>
    <lineage>
        <taxon>Eukaryota</taxon>
        <taxon>Fungi</taxon>
        <taxon>Dikarya</taxon>
        <taxon>Ascomycota</taxon>
        <taxon>Pezizomycotina</taxon>
        <taxon>Eurotiomycetes</taxon>
        <taxon>Eurotiomycetidae</taxon>
        <taxon>Eurotiales</taxon>
        <taxon>Aspergillaceae</taxon>
        <taxon>Aspergillus</taxon>
        <taxon>Aspergillus subgen. Circumdati</taxon>
    </lineage>
</organism>
<dbReference type="Proteomes" id="UP000234275">
    <property type="component" value="Unassembled WGS sequence"/>
</dbReference>
<reference evidence="2 3" key="1">
    <citation type="submission" date="2016-12" db="EMBL/GenBank/DDBJ databases">
        <title>The genomes of Aspergillus section Nigri reveals drivers in fungal speciation.</title>
        <authorList>
            <consortium name="DOE Joint Genome Institute"/>
            <person name="Vesth T.C."/>
            <person name="Nybo J."/>
            <person name="Theobald S."/>
            <person name="Brandl J."/>
            <person name="Frisvad J.C."/>
            <person name="Nielsen K.F."/>
            <person name="Lyhne E.K."/>
            <person name="Kogle M.E."/>
            <person name="Kuo A."/>
            <person name="Riley R."/>
            <person name="Clum A."/>
            <person name="Nolan M."/>
            <person name="Lipzen A."/>
            <person name="Salamov A."/>
            <person name="Henrissat B."/>
            <person name="Wiebenga A."/>
            <person name="De Vries R.P."/>
            <person name="Grigoriev I.V."/>
            <person name="Mortensen U.H."/>
            <person name="Andersen M.R."/>
            <person name="Baker S.E."/>
        </authorList>
    </citation>
    <scope>NUCLEOTIDE SEQUENCE [LARGE SCALE GENOMIC DNA]</scope>
    <source>
        <strain evidence="2 3">IBT 23096</strain>
    </source>
</reference>
<proteinExistence type="predicted"/>
<keyword evidence="3" id="KW-1185">Reference proteome</keyword>
<dbReference type="VEuPathDB" id="FungiDB:P170DRAFT_437431"/>
<comment type="caution">
    <text evidence="2">The sequence shown here is derived from an EMBL/GenBank/DDBJ whole genome shotgun (WGS) entry which is preliminary data.</text>
</comment>
<dbReference type="OrthoDB" id="4476860at2759"/>
<evidence type="ECO:0000256" key="1">
    <source>
        <dbReference type="SAM" id="SignalP"/>
    </source>
</evidence>
<dbReference type="EMBL" id="MSFO01000005">
    <property type="protein sequence ID" value="PLB47639.1"/>
    <property type="molecule type" value="Genomic_DNA"/>
</dbReference>
<dbReference type="AlphaFoldDB" id="A0A2I2G448"/>
<name>A0A2I2G448_9EURO</name>
<gene>
    <name evidence="2" type="ORF">P170DRAFT_437431</name>
</gene>
<dbReference type="GeneID" id="36557063"/>
<evidence type="ECO:0000313" key="3">
    <source>
        <dbReference type="Proteomes" id="UP000234275"/>
    </source>
</evidence>
<feature type="chain" id="PRO_5014128271" evidence="1">
    <location>
        <begin position="19"/>
        <end position="106"/>
    </location>
</feature>
<protein>
    <submittedName>
        <fullName evidence="2">Uncharacterized protein</fullName>
    </submittedName>
</protein>
<feature type="signal peptide" evidence="1">
    <location>
        <begin position="1"/>
        <end position="18"/>
    </location>
</feature>
<accession>A0A2I2G448</accession>